<dbReference type="InParanoid" id="H3GPU5"/>
<dbReference type="AlphaFoldDB" id="H3GPU5"/>
<evidence type="ECO:0000313" key="2">
    <source>
        <dbReference type="EnsemblProtists" id="Phyra78757"/>
    </source>
</evidence>
<organism evidence="2 3">
    <name type="scientific">Phytophthora ramorum</name>
    <name type="common">Sudden oak death agent</name>
    <dbReference type="NCBI Taxonomy" id="164328"/>
    <lineage>
        <taxon>Eukaryota</taxon>
        <taxon>Sar</taxon>
        <taxon>Stramenopiles</taxon>
        <taxon>Oomycota</taxon>
        <taxon>Peronosporomycetes</taxon>
        <taxon>Peronosporales</taxon>
        <taxon>Peronosporaceae</taxon>
        <taxon>Phytophthora</taxon>
    </lineage>
</organism>
<dbReference type="Proteomes" id="UP000005238">
    <property type="component" value="Unassembled WGS sequence"/>
</dbReference>
<dbReference type="VEuPathDB" id="FungiDB:KRP23_12119"/>
<reference evidence="2" key="2">
    <citation type="submission" date="2015-06" db="UniProtKB">
        <authorList>
            <consortium name="EnsemblProtists"/>
        </authorList>
    </citation>
    <scope>IDENTIFICATION</scope>
    <source>
        <strain evidence="2">Pr102</strain>
    </source>
</reference>
<evidence type="ECO:0000256" key="1">
    <source>
        <dbReference type="SAM" id="MobiDB-lite"/>
    </source>
</evidence>
<name>H3GPU5_PHYRM</name>
<dbReference type="VEuPathDB" id="FungiDB:KRP22_9081"/>
<dbReference type="HOGENOM" id="CLU_027764_3_0_1"/>
<dbReference type="EnsemblProtists" id="Phyra78757">
    <property type="protein sequence ID" value="Phyra78757"/>
    <property type="gene ID" value="Phyra78757"/>
</dbReference>
<dbReference type="GeneID" id="94218480"/>
<proteinExistence type="predicted"/>
<dbReference type="OrthoDB" id="127394at2759"/>
<dbReference type="OMA" id="ICRNEIN"/>
<dbReference type="EMBL" id="DS566031">
    <property type="status" value="NOT_ANNOTATED_CDS"/>
    <property type="molecule type" value="Genomic_DNA"/>
</dbReference>
<dbReference type="RefSeq" id="XP_067739727.1">
    <property type="nucleotide sequence ID" value="XM_067882699.1"/>
</dbReference>
<keyword evidence="3" id="KW-1185">Reference proteome</keyword>
<sequence>MATDSAFLAEISAFLATSELQVAGPHAKRDNSDQAAFSGDVDTPSTSPMRSPVRIEFSSTAPALDVVSKRTKSYGNETKTTKRKIKETIRKQRYQRRLRHERETLRRMDMELSRQLIKLQQDAEKQQQGTIAKLVLAKSIWRDLAIQQREHRNRAEKEKKKLVSAVSIQASYLATLRGLLPKDQCDVDHIKQEIRLAITSSLQLNTLANGALYDDHFQQVVVAFGQVDEVFRELVKANGITTSICRNEINNDIKYFQHFNKFTQPFSFTQTQHTMWTLAKLHHRQQDREECDDLGDPEDTVVIRFRLGRTLATGTSVSVMQRYIFRRFVGKTRTVFTWKTYSEGEDIFAGMLLEETGWACLQPSTDGDSTVVEVCVRQSPMRFGGSSPSRAGTQDFYDVMQRSVTEDAQAITSSLSKLLLEETLADINI</sequence>
<accession>H3GPU5</accession>
<feature type="region of interest" description="Disordered" evidence="1">
    <location>
        <begin position="25"/>
        <end position="51"/>
    </location>
</feature>
<protein>
    <submittedName>
        <fullName evidence="2">Uncharacterized protein</fullName>
    </submittedName>
</protein>
<dbReference type="eggNOG" id="ENOG502R8H0">
    <property type="taxonomic scope" value="Eukaryota"/>
</dbReference>
<evidence type="ECO:0000313" key="3">
    <source>
        <dbReference type="Proteomes" id="UP000005238"/>
    </source>
</evidence>
<reference evidence="3" key="1">
    <citation type="journal article" date="2006" name="Science">
        <title>Phytophthora genome sequences uncover evolutionary origins and mechanisms of pathogenesis.</title>
        <authorList>
            <person name="Tyler B.M."/>
            <person name="Tripathy S."/>
            <person name="Zhang X."/>
            <person name="Dehal P."/>
            <person name="Jiang R.H."/>
            <person name="Aerts A."/>
            <person name="Arredondo F.D."/>
            <person name="Baxter L."/>
            <person name="Bensasson D."/>
            <person name="Beynon J.L."/>
            <person name="Chapman J."/>
            <person name="Damasceno C.M."/>
            <person name="Dorrance A.E."/>
            <person name="Dou D."/>
            <person name="Dickerman A.W."/>
            <person name="Dubchak I.L."/>
            <person name="Garbelotto M."/>
            <person name="Gijzen M."/>
            <person name="Gordon S.G."/>
            <person name="Govers F."/>
            <person name="Grunwald N.J."/>
            <person name="Huang W."/>
            <person name="Ivors K.L."/>
            <person name="Jones R.W."/>
            <person name="Kamoun S."/>
            <person name="Krampis K."/>
            <person name="Lamour K.H."/>
            <person name="Lee M.K."/>
            <person name="McDonald W.H."/>
            <person name="Medina M."/>
            <person name="Meijer H.J."/>
            <person name="Nordberg E.K."/>
            <person name="Maclean D.J."/>
            <person name="Ospina-Giraldo M.D."/>
            <person name="Morris P.F."/>
            <person name="Phuntumart V."/>
            <person name="Putnam N.H."/>
            <person name="Rash S."/>
            <person name="Rose J.K."/>
            <person name="Sakihama Y."/>
            <person name="Salamov A.A."/>
            <person name="Savidor A."/>
            <person name="Scheuring C.F."/>
            <person name="Smith B.M."/>
            <person name="Sobral B.W."/>
            <person name="Terry A."/>
            <person name="Torto-Alalibo T.A."/>
            <person name="Win J."/>
            <person name="Xu Z."/>
            <person name="Zhang H."/>
            <person name="Grigoriev I.V."/>
            <person name="Rokhsar D.S."/>
            <person name="Boore J.L."/>
        </authorList>
    </citation>
    <scope>NUCLEOTIDE SEQUENCE [LARGE SCALE GENOMIC DNA]</scope>
    <source>
        <strain evidence="3">Pr102</strain>
    </source>
</reference>